<dbReference type="OrthoDB" id="1272564at2"/>
<dbReference type="GO" id="GO:0003676">
    <property type="term" value="F:nucleic acid binding"/>
    <property type="evidence" value="ECO:0007669"/>
    <property type="project" value="InterPro"/>
</dbReference>
<name>A0A2R3ZAE8_9FLAO</name>
<protein>
    <recommendedName>
        <fullName evidence="3">VRR-NUC domain-containing protein</fullName>
    </recommendedName>
</protein>
<reference evidence="2" key="1">
    <citation type="submission" date="2018-03" db="EMBL/GenBank/DDBJ databases">
        <title>Gramella fulva sp. nov., isolated from a dry surface of tidal flat.</title>
        <authorList>
            <person name="Hwang S.H."/>
            <person name="Hwang W.M."/>
            <person name="Kang K."/>
            <person name="Ahn T.-Y."/>
        </authorList>
    </citation>
    <scope>NUCLEOTIDE SEQUENCE [LARGE SCALE GENOMIC DNA]</scope>
    <source>
        <strain evidence="2">SH35</strain>
    </source>
</reference>
<organism evidence="1 2">
    <name type="scientific">Christiangramia fulva</name>
    <dbReference type="NCBI Taxonomy" id="2126553"/>
    <lineage>
        <taxon>Bacteria</taxon>
        <taxon>Pseudomonadati</taxon>
        <taxon>Bacteroidota</taxon>
        <taxon>Flavobacteriia</taxon>
        <taxon>Flavobacteriales</taxon>
        <taxon>Flavobacteriaceae</taxon>
        <taxon>Christiangramia</taxon>
    </lineage>
</organism>
<sequence length="133" mass="15280">MGIKKQPEYELQKAICRYLDVQYPRAIYLSDTVASVKLKIPQQMRNKAIQKSGVKIPDLLILEPRGAFSGLFIELKVDTPFKKNGELKAGDHLAGQMQTIKDLKQRGYYSCFSWGFEMTRTLIDRYFALADKN</sequence>
<dbReference type="KEGG" id="grs:C7S20_19390"/>
<dbReference type="Gene3D" id="3.40.1350.10">
    <property type="match status" value="1"/>
</dbReference>
<dbReference type="RefSeq" id="WP_107014007.1">
    <property type="nucleotide sequence ID" value="NZ_CP028136.1"/>
</dbReference>
<gene>
    <name evidence="1" type="ORF">C7S20_19390</name>
</gene>
<dbReference type="AlphaFoldDB" id="A0A2R3ZAE8"/>
<accession>A0A2R3ZAE8</accession>
<evidence type="ECO:0008006" key="3">
    <source>
        <dbReference type="Google" id="ProtNLM"/>
    </source>
</evidence>
<dbReference type="Proteomes" id="UP000241507">
    <property type="component" value="Chromosome"/>
</dbReference>
<dbReference type="InterPro" id="IPR011856">
    <property type="entry name" value="tRNA_endonuc-like_dom_sf"/>
</dbReference>
<dbReference type="EMBL" id="CP028136">
    <property type="protein sequence ID" value="AVR47241.1"/>
    <property type="molecule type" value="Genomic_DNA"/>
</dbReference>
<proteinExistence type="predicted"/>
<evidence type="ECO:0000313" key="2">
    <source>
        <dbReference type="Proteomes" id="UP000241507"/>
    </source>
</evidence>
<keyword evidence="2" id="KW-1185">Reference proteome</keyword>
<evidence type="ECO:0000313" key="1">
    <source>
        <dbReference type="EMBL" id="AVR47241.1"/>
    </source>
</evidence>